<evidence type="ECO:0000259" key="3">
    <source>
        <dbReference type="Pfam" id="PF17863"/>
    </source>
</evidence>
<evidence type="ECO:0000313" key="4">
    <source>
        <dbReference type="EMBL" id="KGO60207.1"/>
    </source>
</evidence>
<dbReference type="PANTHER" id="PTHR11603">
    <property type="entry name" value="AAA FAMILY ATPASE"/>
    <property type="match status" value="1"/>
</dbReference>
<dbReference type="VEuPathDB" id="FungiDB:PEXP_087800"/>
<evidence type="ECO:0000256" key="2">
    <source>
        <dbReference type="ARBA" id="ARBA00023444"/>
    </source>
</evidence>
<dbReference type="Proteomes" id="UP000030143">
    <property type="component" value="Unassembled WGS sequence"/>
</dbReference>
<dbReference type="AlphaFoldDB" id="A0A0A2KP57"/>
<comment type="caution">
    <text evidence="4">The sequence shown here is derived from an EMBL/GenBank/DDBJ whole genome shotgun (WGS) entry which is preliminary data.</text>
</comment>
<dbReference type="GO" id="GO:0016851">
    <property type="term" value="F:magnesium chelatase activity"/>
    <property type="evidence" value="ECO:0007669"/>
    <property type="project" value="UniProtKB-EC"/>
</dbReference>
<evidence type="ECO:0000256" key="1">
    <source>
        <dbReference type="ARBA" id="ARBA00012825"/>
    </source>
</evidence>
<dbReference type="HOGENOM" id="CLU_034390_0_0_1"/>
<dbReference type="PhylomeDB" id="A0A0A2KP57"/>
<dbReference type="GeneID" id="27676040"/>
<evidence type="ECO:0000313" key="5">
    <source>
        <dbReference type="Proteomes" id="UP000030143"/>
    </source>
</evidence>
<dbReference type="Gene3D" id="1.10.8.80">
    <property type="entry name" value="Magnesium chelatase subunit I, C-Terminal domain"/>
    <property type="match status" value="1"/>
</dbReference>
<dbReference type="InterPro" id="IPR041628">
    <property type="entry name" value="ChlI/MoxR_AAA_lid"/>
</dbReference>
<accession>A0A0A2KP57</accession>
<comment type="pathway">
    <text evidence="2">Porphyrin-containing compound metabolism.</text>
</comment>
<dbReference type="RefSeq" id="XP_016601273.1">
    <property type="nucleotide sequence ID" value="XM_016740621.1"/>
</dbReference>
<sequence>MDYTDLADIARQLSDLEVAILLCLVAREHCLIETTSHCINDLAKELALIGSTTFNYTYCILDCSSATSIEDILNDVLTPDARANYRPSRPWLNTESSSKRSSYKSLGDYSKLPTPFSPLSSNVVNIVVAKNFNFVSDDIQMHMLQLMRSRELVTESGTLSAPQDFLFIPLVERDSDQLQPPLKPHMNDNLFISHFHSPGDGYTYLEENDWLSDGEISASSVIHKSKGKQTKNATISPLVMAQLRETSASVSTNAEVVRYIQDIVVFLRLSRAVAGGVSANANIQFSRFAQLLAPLHGIDYLTPSIVALAARKVFRHRIVVTPPGEDRSLQYGSNLHAVSDVLADVTPDSILDGVLALEPPL</sequence>
<name>A0A0A2KP57_PENEN</name>
<reference evidence="4 5" key="1">
    <citation type="journal article" date="2015" name="Mol. Plant Microbe Interact.">
        <title>Genome, transcriptome, and functional analyses of Penicillium expansum provide new insights into secondary metabolism and pathogenicity.</title>
        <authorList>
            <person name="Ballester A.R."/>
            <person name="Marcet-Houben M."/>
            <person name="Levin E."/>
            <person name="Sela N."/>
            <person name="Selma-Lazaro C."/>
            <person name="Carmona L."/>
            <person name="Wisniewski M."/>
            <person name="Droby S."/>
            <person name="Gonzalez-Candelas L."/>
            <person name="Gabaldon T."/>
        </authorList>
    </citation>
    <scope>NUCLEOTIDE SEQUENCE [LARGE SCALE GENOMIC DNA]</scope>
    <source>
        <strain evidence="4 5">MD-8</strain>
    </source>
</reference>
<protein>
    <recommendedName>
        <fullName evidence="1">magnesium chelatase</fullName>
        <ecNumber evidence="1">6.6.1.1</ecNumber>
    </recommendedName>
</protein>
<dbReference type="EC" id="6.6.1.1" evidence="1"/>
<keyword evidence="5" id="KW-1185">Reference proteome</keyword>
<dbReference type="Pfam" id="PF17863">
    <property type="entry name" value="AAA_lid_2"/>
    <property type="match status" value="1"/>
</dbReference>
<dbReference type="PANTHER" id="PTHR11603:SF132">
    <property type="entry name" value="C2H2-TYPE DOMAIN-CONTAINING PROTEIN"/>
    <property type="match status" value="1"/>
</dbReference>
<dbReference type="EMBL" id="JQFZ01000080">
    <property type="protein sequence ID" value="KGO60207.1"/>
    <property type="molecule type" value="Genomic_DNA"/>
</dbReference>
<proteinExistence type="predicted"/>
<dbReference type="InterPro" id="IPR052041">
    <property type="entry name" value="Nucleic_acid_metab_PIN/TRAM"/>
</dbReference>
<organism evidence="4 5">
    <name type="scientific">Penicillium expansum</name>
    <name type="common">Blue mold rot fungus</name>
    <dbReference type="NCBI Taxonomy" id="27334"/>
    <lineage>
        <taxon>Eukaryota</taxon>
        <taxon>Fungi</taxon>
        <taxon>Dikarya</taxon>
        <taxon>Ascomycota</taxon>
        <taxon>Pezizomycotina</taxon>
        <taxon>Eurotiomycetes</taxon>
        <taxon>Eurotiomycetidae</taxon>
        <taxon>Eurotiales</taxon>
        <taxon>Aspergillaceae</taxon>
        <taxon>Penicillium</taxon>
    </lineage>
</organism>
<gene>
    <name evidence="4" type="ORF">PEX2_033460</name>
</gene>
<dbReference type="OrthoDB" id="5582146at2759"/>
<feature type="domain" description="ChlI/MoxR AAA lid" evidence="3">
    <location>
        <begin position="268"/>
        <end position="326"/>
    </location>
</feature>